<gene>
    <name evidence="2" type="ORF">SHERM_24039</name>
</gene>
<protein>
    <submittedName>
        <fullName evidence="2">PLC-like phosphodiesterases superfamily protein</fullName>
    </submittedName>
</protein>
<dbReference type="InterPro" id="IPR017946">
    <property type="entry name" value="PLC-like_Pdiesterase_TIM-brl"/>
</dbReference>
<dbReference type="PANTHER" id="PTHR13593">
    <property type="match status" value="1"/>
</dbReference>
<dbReference type="Gene3D" id="3.20.20.190">
    <property type="entry name" value="Phosphatidylinositol (PI) phosphodiesterase"/>
    <property type="match status" value="1"/>
</dbReference>
<evidence type="ECO:0000256" key="1">
    <source>
        <dbReference type="SAM" id="SignalP"/>
    </source>
</evidence>
<dbReference type="AlphaFoldDB" id="A0A9N7NDD2"/>
<reference evidence="2" key="1">
    <citation type="submission" date="2019-12" db="EMBL/GenBank/DDBJ databases">
        <authorList>
            <person name="Scholes J."/>
        </authorList>
    </citation>
    <scope>NUCLEOTIDE SEQUENCE</scope>
</reference>
<dbReference type="PANTHER" id="PTHR13593:SF127">
    <property type="entry name" value="PLC-LIKE PHOSPHODIESTERASES SUPERFAMILY PROTEIN"/>
    <property type="match status" value="1"/>
</dbReference>
<organism evidence="2 3">
    <name type="scientific">Striga hermonthica</name>
    <name type="common">Purple witchweed</name>
    <name type="synonym">Buchnera hermonthica</name>
    <dbReference type="NCBI Taxonomy" id="68872"/>
    <lineage>
        <taxon>Eukaryota</taxon>
        <taxon>Viridiplantae</taxon>
        <taxon>Streptophyta</taxon>
        <taxon>Embryophyta</taxon>
        <taxon>Tracheophyta</taxon>
        <taxon>Spermatophyta</taxon>
        <taxon>Magnoliopsida</taxon>
        <taxon>eudicotyledons</taxon>
        <taxon>Gunneridae</taxon>
        <taxon>Pentapetalae</taxon>
        <taxon>asterids</taxon>
        <taxon>lamiids</taxon>
        <taxon>Lamiales</taxon>
        <taxon>Orobanchaceae</taxon>
        <taxon>Buchnereae</taxon>
        <taxon>Striga</taxon>
    </lineage>
</organism>
<evidence type="ECO:0000313" key="3">
    <source>
        <dbReference type="Proteomes" id="UP001153555"/>
    </source>
</evidence>
<dbReference type="PROSITE" id="PS50007">
    <property type="entry name" value="PIPLC_X_DOMAIN"/>
    <property type="match status" value="1"/>
</dbReference>
<name>A0A9N7NDD2_STRHE</name>
<evidence type="ECO:0000313" key="2">
    <source>
        <dbReference type="EMBL" id="CAA0828344.1"/>
    </source>
</evidence>
<proteinExistence type="predicted"/>
<keyword evidence="3" id="KW-1185">Reference proteome</keyword>
<feature type="signal peptide" evidence="1">
    <location>
        <begin position="1"/>
        <end position="22"/>
    </location>
</feature>
<dbReference type="InterPro" id="IPR051057">
    <property type="entry name" value="PI-PLC_domain"/>
</dbReference>
<dbReference type="OrthoDB" id="1707002at2759"/>
<dbReference type="GO" id="GO:0008081">
    <property type="term" value="F:phosphoric diester hydrolase activity"/>
    <property type="evidence" value="ECO:0007669"/>
    <property type="project" value="InterPro"/>
</dbReference>
<keyword evidence="1" id="KW-0732">Signal</keyword>
<accession>A0A9N7NDD2</accession>
<dbReference type="GO" id="GO:0006629">
    <property type="term" value="P:lipid metabolic process"/>
    <property type="evidence" value="ECO:0007669"/>
    <property type="project" value="InterPro"/>
</dbReference>
<dbReference type="EMBL" id="CACSLK010027752">
    <property type="protein sequence ID" value="CAA0828344.1"/>
    <property type="molecule type" value="Genomic_DNA"/>
</dbReference>
<comment type="caution">
    <text evidence="2">The sequence shown here is derived from an EMBL/GenBank/DDBJ whole genome shotgun (WGS) entry which is preliminary data.</text>
</comment>
<dbReference type="SUPFAM" id="SSF51695">
    <property type="entry name" value="PLC-like phosphodiesterases"/>
    <property type="match status" value="1"/>
</dbReference>
<sequence length="189" mass="21334">MRIGKVLSSVIAVLLVSKLLEAACSNGDCKNNSLPFNKYAFLTTHNSFAIDDGKLRLTFTNQEDTISQQLNNGVRGLMLDVYDYKGDIWLCHSLKGKCHDTTKFEPAIETFREIEAFLSQNPYEIVTLILEDYVETPNGLTNVFNESGIMKYWFPLSSMPKGGQDWPLAIYNICLKVSLLLSAFKDFDN</sequence>
<dbReference type="Pfam" id="PF26178">
    <property type="entry name" value="PI-PLC_cat"/>
    <property type="match status" value="1"/>
</dbReference>
<dbReference type="Proteomes" id="UP001153555">
    <property type="component" value="Unassembled WGS sequence"/>
</dbReference>
<feature type="chain" id="PRO_5040124249" evidence="1">
    <location>
        <begin position="23"/>
        <end position="189"/>
    </location>
</feature>